<evidence type="ECO:0000256" key="1">
    <source>
        <dbReference type="ARBA" id="ARBA00001970"/>
    </source>
</evidence>
<comment type="similarity">
    <text evidence="2 8">Belongs to the bacterioferritin family.</text>
</comment>
<sequence>MLHAKADQRVLGYLGRALSLELSAVQLYSTQARLVATWGLTEVSKRLSNEASEEMAHADRIIGRMLALGVAPNASQLRPPKLGRSLQELLQHNHAFENELIRLYTEATQHCARSGDHDNRLFFEELLGEEQGHAAELAKWLKELEQPGVRVNKTRATF</sequence>
<dbReference type="GO" id="GO:0005829">
    <property type="term" value="C:cytosol"/>
    <property type="evidence" value="ECO:0007669"/>
    <property type="project" value="TreeGrafter"/>
</dbReference>
<dbReference type="AlphaFoldDB" id="A0A4R8IWY4"/>
<accession>A0A4R8IWY4</accession>
<dbReference type="PIRSF" id="PIRSF002560">
    <property type="entry name" value="Bacterioferritin"/>
    <property type="match status" value="1"/>
</dbReference>
<gene>
    <name evidence="11" type="ORF">EDC23_0401</name>
</gene>
<dbReference type="InterPro" id="IPR012347">
    <property type="entry name" value="Ferritin-like"/>
</dbReference>
<feature type="binding site" description="axial binding residue" evidence="9">
    <location>
        <position position="55"/>
    </location>
    <ligand>
        <name>heme b</name>
        <dbReference type="ChEBI" id="CHEBI:60344"/>
        <note>ligand shared between dimeric partners</note>
    </ligand>
    <ligandPart>
        <name>Fe</name>
        <dbReference type="ChEBI" id="CHEBI:18248"/>
    </ligandPart>
</feature>
<dbReference type="InterPro" id="IPR002024">
    <property type="entry name" value="Bacterioferritin"/>
</dbReference>
<name>A0A4R8IWY4_9GAMM</name>
<evidence type="ECO:0000256" key="4">
    <source>
        <dbReference type="ARBA" id="ARBA00022617"/>
    </source>
</evidence>
<protein>
    <recommendedName>
        <fullName evidence="8">Bacterioferritin</fullName>
        <ecNumber evidence="8">1.16.3.1</ecNumber>
    </recommendedName>
</protein>
<evidence type="ECO:0000256" key="6">
    <source>
        <dbReference type="ARBA" id="ARBA00023004"/>
    </source>
</evidence>
<evidence type="ECO:0000313" key="11">
    <source>
        <dbReference type="EMBL" id="TDY04030.1"/>
    </source>
</evidence>
<feature type="domain" description="Ferritin-like diiron" evidence="10">
    <location>
        <begin position="4"/>
        <end position="148"/>
    </location>
</feature>
<comment type="catalytic activity">
    <reaction evidence="7">
        <text>Fe(2+)(in) = Fe(2+)(out)</text>
        <dbReference type="Rhea" id="RHEA:28486"/>
        <dbReference type="ChEBI" id="CHEBI:29033"/>
    </reaction>
</comment>
<feature type="binding site" evidence="9">
    <location>
        <position position="130"/>
    </location>
    <ligand>
        <name>Fe cation</name>
        <dbReference type="ChEBI" id="CHEBI:24875"/>
        <label>2</label>
    </ligand>
</feature>
<dbReference type="GO" id="GO:0006826">
    <property type="term" value="P:iron ion transport"/>
    <property type="evidence" value="ECO:0007669"/>
    <property type="project" value="InterPro"/>
</dbReference>
<feature type="binding site" evidence="9">
    <location>
        <position position="97"/>
    </location>
    <ligand>
        <name>Fe cation</name>
        <dbReference type="ChEBI" id="CHEBI:24875"/>
        <label>2</label>
    </ligand>
</feature>
<keyword evidence="5 8" id="KW-0479">Metal-binding</keyword>
<dbReference type="SUPFAM" id="SSF47240">
    <property type="entry name" value="Ferritin-like"/>
    <property type="match status" value="1"/>
</dbReference>
<dbReference type="EMBL" id="SOQX01000001">
    <property type="protein sequence ID" value="TDY04030.1"/>
    <property type="molecule type" value="Genomic_DNA"/>
</dbReference>
<dbReference type="InterPro" id="IPR009040">
    <property type="entry name" value="Ferritin-like_diiron"/>
</dbReference>
<evidence type="ECO:0000256" key="8">
    <source>
        <dbReference type="PIRNR" id="PIRNR002560"/>
    </source>
</evidence>
<keyword evidence="6 8" id="KW-0408">Iron</keyword>
<dbReference type="PANTHER" id="PTHR30295">
    <property type="entry name" value="BACTERIOFERRITIN"/>
    <property type="match status" value="1"/>
</dbReference>
<evidence type="ECO:0000256" key="5">
    <source>
        <dbReference type="ARBA" id="ARBA00022723"/>
    </source>
</evidence>
<feature type="binding site" evidence="9">
    <location>
        <position position="57"/>
    </location>
    <ligand>
        <name>Fe cation</name>
        <dbReference type="ChEBI" id="CHEBI:24875"/>
        <label>1</label>
    </ligand>
</feature>
<feature type="binding site" evidence="9">
    <location>
        <position position="54"/>
    </location>
    <ligand>
        <name>Fe cation</name>
        <dbReference type="ChEBI" id="CHEBI:24875"/>
        <label>1</label>
    </ligand>
</feature>
<dbReference type="EC" id="1.16.3.1" evidence="8"/>
<dbReference type="GO" id="GO:0008199">
    <property type="term" value="F:ferric iron binding"/>
    <property type="evidence" value="ECO:0007669"/>
    <property type="project" value="InterPro"/>
</dbReference>
<comment type="caution">
    <text evidence="11">The sequence shown here is derived from an EMBL/GenBank/DDBJ whole genome shotgun (WGS) entry which is preliminary data.</text>
</comment>
<dbReference type="Pfam" id="PF00210">
    <property type="entry name" value="Ferritin"/>
    <property type="match status" value="1"/>
</dbReference>
<dbReference type="GO" id="GO:0004322">
    <property type="term" value="F:ferroxidase activity"/>
    <property type="evidence" value="ECO:0007669"/>
    <property type="project" value="UniProtKB-EC"/>
</dbReference>
<dbReference type="InterPro" id="IPR008331">
    <property type="entry name" value="Ferritin_DPS_dom"/>
</dbReference>
<comment type="function">
    <text evidence="8">Iron-storage protein, whose ferroxidase center binds Fe(2+), oxidizes it using dioxygen to Fe(3+), and participates in the subsequent Fe(3+) oxide mineral core formation within the central cavity of the BFR protein shell.</text>
</comment>
<feature type="binding site" evidence="9">
    <location>
        <position position="21"/>
    </location>
    <ligand>
        <name>Fe cation</name>
        <dbReference type="ChEBI" id="CHEBI:24875"/>
        <label>1</label>
    </ligand>
</feature>
<keyword evidence="4" id="KW-0349">Heme</keyword>
<comment type="catalytic activity">
    <reaction evidence="8">
        <text>4 Fe(2+) + O2 + 4 H(+) = 4 Fe(3+) + 2 H2O</text>
        <dbReference type="Rhea" id="RHEA:11148"/>
        <dbReference type="ChEBI" id="CHEBI:15377"/>
        <dbReference type="ChEBI" id="CHEBI:15378"/>
        <dbReference type="ChEBI" id="CHEBI:15379"/>
        <dbReference type="ChEBI" id="CHEBI:29033"/>
        <dbReference type="ChEBI" id="CHEBI:29034"/>
        <dbReference type="EC" id="1.16.3.1"/>
    </reaction>
</comment>
<dbReference type="RefSeq" id="WP_134080590.1">
    <property type="nucleotide sequence ID" value="NZ_SOQX01000001.1"/>
</dbReference>
<keyword evidence="12" id="KW-1185">Reference proteome</keyword>
<feature type="binding site" evidence="9">
    <location>
        <position position="133"/>
    </location>
    <ligand>
        <name>Fe cation</name>
        <dbReference type="ChEBI" id="CHEBI:24875"/>
        <label>2</label>
    </ligand>
</feature>
<dbReference type="Proteomes" id="UP000294914">
    <property type="component" value="Unassembled WGS sequence"/>
</dbReference>
<evidence type="ECO:0000256" key="7">
    <source>
        <dbReference type="ARBA" id="ARBA00036243"/>
    </source>
</evidence>
<dbReference type="GO" id="GO:0020037">
    <property type="term" value="F:heme binding"/>
    <property type="evidence" value="ECO:0007669"/>
    <property type="project" value="TreeGrafter"/>
</dbReference>
<reference evidence="11 12" key="1">
    <citation type="submission" date="2019-03" db="EMBL/GenBank/DDBJ databases">
        <title>Genomic Encyclopedia of Type Strains, Phase IV (KMG-IV): sequencing the most valuable type-strain genomes for metagenomic binning, comparative biology and taxonomic classification.</title>
        <authorList>
            <person name="Goeker M."/>
        </authorList>
    </citation>
    <scope>NUCLEOTIDE SEQUENCE [LARGE SCALE GENOMIC DNA]</scope>
    <source>
        <strain evidence="11 12">DSM 16326</strain>
    </source>
</reference>
<dbReference type="OrthoDB" id="9800505at2"/>
<feature type="binding site" evidence="9">
    <location>
        <position position="130"/>
    </location>
    <ligand>
        <name>Fe cation</name>
        <dbReference type="ChEBI" id="CHEBI:24875"/>
        <label>1</label>
    </ligand>
</feature>
<proteinExistence type="inferred from homology"/>
<dbReference type="PRINTS" id="PR00601">
    <property type="entry name" value="BACFERRITIN"/>
</dbReference>
<dbReference type="Gene3D" id="1.20.1260.10">
    <property type="match status" value="1"/>
</dbReference>
<keyword evidence="3 8" id="KW-0409">Iron storage</keyword>
<evidence type="ECO:0000313" key="12">
    <source>
        <dbReference type="Proteomes" id="UP000294914"/>
    </source>
</evidence>
<dbReference type="PROSITE" id="PS50905">
    <property type="entry name" value="FERRITIN_LIKE"/>
    <property type="match status" value="1"/>
</dbReference>
<dbReference type="GO" id="GO:0006879">
    <property type="term" value="P:intracellular iron ion homeostasis"/>
    <property type="evidence" value="ECO:0007669"/>
    <property type="project" value="UniProtKB-KW"/>
</dbReference>
<feature type="binding site" evidence="9">
    <location>
        <position position="54"/>
    </location>
    <ligand>
        <name>Fe cation</name>
        <dbReference type="ChEBI" id="CHEBI:24875"/>
        <label>2</label>
    </ligand>
</feature>
<dbReference type="InterPro" id="IPR009078">
    <property type="entry name" value="Ferritin-like_SF"/>
</dbReference>
<comment type="cofactor">
    <cofactor evidence="1">
        <name>heme b</name>
        <dbReference type="ChEBI" id="CHEBI:60344"/>
    </cofactor>
</comment>
<dbReference type="PANTHER" id="PTHR30295:SF0">
    <property type="entry name" value="BACTERIOFERRITIN"/>
    <property type="match status" value="1"/>
</dbReference>
<evidence type="ECO:0000256" key="2">
    <source>
        <dbReference type="ARBA" id="ARBA00008093"/>
    </source>
</evidence>
<evidence type="ECO:0000256" key="3">
    <source>
        <dbReference type="ARBA" id="ARBA00022434"/>
    </source>
</evidence>
<organism evidence="11 12">
    <name type="scientific">Thiohalophilus thiocyanatoxydans</name>
    <dbReference type="NCBI Taxonomy" id="381308"/>
    <lineage>
        <taxon>Bacteria</taxon>
        <taxon>Pseudomonadati</taxon>
        <taxon>Pseudomonadota</taxon>
        <taxon>Gammaproteobacteria</taxon>
        <taxon>Thiohalomonadales</taxon>
        <taxon>Thiohalophilaceae</taxon>
        <taxon>Thiohalophilus</taxon>
    </lineage>
</organism>
<feature type="binding site" evidence="9">
    <location>
        <position position="53"/>
    </location>
    <ligand>
        <name>Fe cation</name>
        <dbReference type="ChEBI" id="CHEBI:24875"/>
        <label>3</label>
    </ligand>
</feature>
<evidence type="ECO:0000259" key="10">
    <source>
        <dbReference type="PROSITE" id="PS50905"/>
    </source>
</evidence>
<evidence type="ECO:0000256" key="9">
    <source>
        <dbReference type="PIRSR" id="PIRSR002560-1"/>
    </source>
</evidence>